<dbReference type="Pfam" id="PF00561">
    <property type="entry name" value="Abhydrolase_1"/>
    <property type="match status" value="1"/>
</dbReference>
<dbReference type="EMBL" id="LILC01000005">
    <property type="protein sequence ID" value="KOO48516.1"/>
    <property type="molecule type" value="Genomic_DNA"/>
</dbReference>
<dbReference type="RefSeq" id="WP_053400238.1">
    <property type="nucleotide sequence ID" value="NZ_JAUKEN010000003.1"/>
</dbReference>
<protein>
    <submittedName>
        <fullName evidence="2">Hydrolase</fullName>
    </submittedName>
</protein>
<comment type="caution">
    <text evidence="2">The sequence shown here is derived from an EMBL/GenBank/DDBJ whole genome shotgun (WGS) entry which is preliminary data.</text>
</comment>
<dbReference type="PATRIC" id="fig|284581.3.peg.181"/>
<gene>
    <name evidence="2" type="ORF">AMD01_04630</name>
</gene>
<dbReference type="OrthoDB" id="9797695at2"/>
<dbReference type="PANTHER" id="PTHR46438">
    <property type="entry name" value="ALPHA/BETA-HYDROLASES SUPERFAMILY PROTEIN"/>
    <property type="match status" value="1"/>
</dbReference>
<dbReference type="Gene3D" id="3.40.50.1820">
    <property type="entry name" value="alpha/beta hydrolase"/>
    <property type="match status" value="1"/>
</dbReference>
<evidence type="ECO:0000313" key="3">
    <source>
        <dbReference type="Proteomes" id="UP000037558"/>
    </source>
</evidence>
<organism evidence="2 3">
    <name type="scientific">Priestia koreensis</name>
    <dbReference type="NCBI Taxonomy" id="284581"/>
    <lineage>
        <taxon>Bacteria</taxon>
        <taxon>Bacillati</taxon>
        <taxon>Bacillota</taxon>
        <taxon>Bacilli</taxon>
        <taxon>Bacillales</taxon>
        <taxon>Bacillaceae</taxon>
        <taxon>Priestia</taxon>
    </lineage>
</organism>
<dbReference type="InterPro" id="IPR000639">
    <property type="entry name" value="Epox_hydrolase-like"/>
</dbReference>
<dbReference type="InterPro" id="IPR000073">
    <property type="entry name" value="AB_hydrolase_1"/>
</dbReference>
<dbReference type="AlphaFoldDB" id="A0A0M0LBX9"/>
<feature type="domain" description="AB hydrolase-1" evidence="1">
    <location>
        <begin position="31"/>
        <end position="261"/>
    </location>
</feature>
<dbReference type="Proteomes" id="UP000037558">
    <property type="component" value="Unassembled WGS sequence"/>
</dbReference>
<keyword evidence="3" id="KW-1185">Reference proteome</keyword>
<accession>A0A0M0LBX9</accession>
<evidence type="ECO:0000313" key="2">
    <source>
        <dbReference type="EMBL" id="KOO48516.1"/>
    </source>
</evidence>
<dbReference type="PRINTS" id="PR00111">
    <property type="entry name" value="ABHYDROLASE"/>
</dbReference>
<dbReference type="InterPro" id="IPR029058">
    <property type="entry name" value="AB_hydrolase_fold"/>
</dbReference>
<name>A0A0M0LBX9_9BACI</name>
<evidence type="ECO:0000259" key="1">
    <source>
        <dbReference type="Pfam" id="PF00561"/>
    </source>
</evidence>
<reference evidence="3" key="1">
    <citation type="submission" date="2015-08" db="EMBL/GenBank/DDBJ databases">
        <title>Fjat-14210 dsm16467.</title>
        <authorList>
            <person name="Liu B."/>
            <person name="Wang J."/>
            <person name="Zhu Y."/>
            <person name="Liu G."/>
            <person name="Chen Q."/>
            <person name="Chen Z."/>
            <person name="Lan J."/>
            <person name="Che J."/>
            <person name="Ge C."/>
            <person name="Shi H."/>
            <person name="Pan Z."/>
            <person name="Liu X."/>
        </authorList>
    </citation>
    <scope>NUCLEOTIDE SEQUENCE [LARGE SCALE GENOMIC DNA]</scope>
    <source>
        <strain evidence="3">DSM 16467</strain>
    </source>
</reference>
<sequence>MNAHAQQKSTMINLNGIDVYYEFHQPDPLKPVIVLIHGFLSSSFSFRRLIPYLEKEFSVLTVDLPPFGKSGKNLSFRYSYQNLADLVISLLETLKVDKAFLVGHSMGGQITLNIAKRRPDIASKIVLLCSSGYIDRFHYSLIYSSYFPYFHLWLKAWLAKTGVLGSLKNVVYNHALIDEDMVQGYSTPFVDNQIFKALTKMIRDREGDLSSTMLQQIMTPSLLIWGEEDRVVPINVGRRMHQDLKDATFVSFKDTGHLLPEECPDSIYQQITNFIFPSKGRM</sequence>
<dbReference type="GO" id="GO:0016787">
    <property type="term" value="F:hydrolase activity"/>
    <property type="evidence" value="ECO:0007669"/>
    <property type="project" value="UniProtKB-KW"/>
</dbReference>
<keyword evidence="2" id="KW-0378">Hydrolase</keyword>
<dbReference type="SUPFAM" id="SSF53474">
    <property type="entry name" value="alpha/beta-Hydrolases"/>
    <property type="match status" value="1"/>
</dbReference>
<dbReference type="PANTHER" id="PTHR46438:SF11">
    <property type="entry name" value="LIPASE-RELATED"/>
    <property type="match status" value="1"/>
</dbReference>
<proteinExistence type="predicted"/>
<dbReference type="STRING" id="284581.AMD01_04630"/>
<dbReference type="PRINTS" id="PR00412">
    <property type="entry name" value="EPOXHYDRLASE"/>
</dbReference>